<evidence type="ECO:0008006" key="3">
    <source>
        <dbReference type="Google" id="ProtNLM"/>
    </source>
</evidence>
<reference evidence="2" key="1">
    <citation type="journal article" date="2020" name="Nature">
        <title>Giant virus diversity and host interactions through global metagenomics.</title>
        <authorList>
            <person name="Schulz F."/>
            <person name="Roux S."/>
            <person name="Paez-Espino D."/>
            <person name="Jungbluth S."/>
            <person name="Walsh D.A."/>
            <person name="Denef V.J."/>
            <person name="McMahon K.D."/>
            <person name="Konstantinidis K.T."/>
            <person name="Eloe-Fadrosh E.A."/>
            <person name="Kyrpides N.C."/>
            <person name="Woyke T."/>
        </authorList>
    </citation>
    <scope>NUCLEOTIDE SEQUENCE</scope>
    <source>
        <strain evidence="2">GVMAG-M-3300021425-30</strain>
    </source>
</reference>
<name>A0A6C0CQR9_9ZZZZ</name>
<keyword evidence="1" id="KW-1133">Transmembrane helix</keyword>
<keyword evidence="1" id="KW-0812">Transmembrane</keyword>
<sequence>MASFQKITIGVAIILLIICLIFIGYSLYNSTYNVAYPPVQADCPDYWLDNEKNCVNVKELGLDECPKEVNFNGAFWTGDDGLCRKYQWAKACNLTWDGVTNNKNACPVDDN</sequence>
<accession>A0A6C0CQR9</accession>
<proteinExistence type="predicted"/>
<evidence type="ECO:0000313" key="2">
    <source>
        <dbReference type="EMBL" id="QHT06492.1"/>
    </source>
</evidence>
<feature type="transmembrane region" description="Helical" evidence="1">
    <location>
        <begin position="7"/>
        <end position="28"/>
    </location>
</feature>
<keyword evidence="1" id="KW-0472">Membrane</keyword>
<organism evidence="2">
    <name type="scientific">viral metagenome</name>
    <dbReference type="NCBI Taxonomy" id="1070528"/>
    <lineage>
        <taxon>unclassified sequences</taxon>
        <taxon>metagenomes</taxon>
        <taxon>organismal metagenomes</taxon>
    </lineage>
</organism>
<evidence type="ECO:0000256" key="1">
    <source>
        <dbReference type="SAM" id="Phobius"/>
    </source>
</evidence>
<protein>
    <recommendedName>
        <fullName evidence="3">CPW-WPC domain-containing protein</fullName>
    </recommendedName>
</protein>
<dbReference type="AlphaFoldDB" id="A0A6C0CQR9"/>
<dbReference type="EMBL" id="MN739469">
    <property type="protein sequence ID" value="QHT06492.1"/>
    <property type="molecule type" value="Genomic_DNA"/>
</dbReference>